<dbReference type="Proteomes" id="UP000292307">
    <property type="component" value="Chromosome"/>
</dbReference>
<dbReference type="Pfam" id="PF04336">
    <property type="entry name" value="ACP_PD"/>
    <property type="match status" value="1"/>
</dbReference>
<evidence type="ECO:0000256" key="3">
    <source>
        <dbReference type="ARBA" id="ARBA00023098"/>
    </source>
</evidence>
<protein>
    <submittedName>
        <fullName evidence="4">DUF479 domain-containing protein</fullName>
    </submittedName>
</protein>
<sequence length="288" mass="32389">MFSQGFSTNLSSAAATSKTPIYKPYRAIHGLSRPFAQACPQPYPHTGIDSMFTGDSSLRTTLHTGCPPVLPGLVHTLVHSGAGRQGLEWRMNYLAHVYLARHTDAAMVGAMLGDFVKANDVAAYPPEIAREITLHRHIDSYTDSHPAVLASKELFGEGRRRYAGIVLDVFYDHELSRHWHQWCDVPRALLIARFYDALAAHEPMLPPRLREMLPYLVRQDWLGGYATFDGVEGTIARVSRRLSRNGELLRDGVQDLVRHRDAIAAGFERFFPDLVRFAEERRAQLLLA</sequence>
<dbReference type="InterPro" id="IPR007431">
    <property type="entry name" value="ACP_PD"/>
</dbReference>
<evidence type="ECO:0000256" key="1">
    <source>
        <dbReference type="ARBA" id="ARBA00022516"/>
    </source>
</evidence>
<organism evidence="4 5">
    <name type="scientific">Pseudoduganella albidiflava</name>
    <dbReference type="NCBI Taxonomy" id="321983"/>
    <lineage>
        <taxon>Bacteria</taxon>
        <taxon>Pseudomonadati</taxon>
        <taxon>Pseudomonadota</taxon>
        <taxon>Betaproteobacteria</taxon>
        <taxon>Burkholderiales</taxon>
        <taxon>Oxalobacteraceae</taxon>
        <taxon>Telluria group</taxon>
        <taxon>Pseudoduganella</taxon>
    </lineage>
</organism>
<evidence type="ECO:0000313" key="5">
    <source>
        <dbReference type="Proteomes" id="UP000292307"/>
    </source>
</evidence>
<proteinExistence type="predicted"/>
<gene>
    <name evidence="4" type="ORF">EYF70_28790</name>
</gene>
<keyword evidence="5" id="KW-1185">Reference proteome</keyword>
<name>A0ABX5S0P9_9BURK</name>
<evidence type="ECO:0000313" key="4">
    <source>
        <dbReference type="EMBL" id="QBI04366.1"/>
    </source>
</evidence>
<dbReference type="PANTHER" id="PTHR38764:SF1">
    <property type="entry name" value="ACYL CARRIER PROTEIN PHOSPHODIESTERASE"/>
    <property type="match status" value="1"/>
</dbReference>
<reference evidence="4 5" key="1">
    <citation type="submission" date="2019-02" db="EMBL/GenBank/DDBJ databases">
        <title>Draft Genome Sequences of Six Type Strains of the Genus Massilia.</title>
        <authorList>
            <person name="Miess H."/>
            <person name="Frediansyhah A."/>
            <person name="Gross H."/>
        </authorList>
    </citation>
    <scope>NUCLEOTIDE SEQUENCE [LARGE SCALE GENOMIC DNA]</scope>
    <source>
        <strain evidence="4 5">DSM 17472</strain>
    </source>
</reference>
<keyword evidence="2" id="KW-0378">Hydrolase</keyword>
<keyword evidence="1" id="KW-0444">Lipid biosynthesis</keyword>
<accession>A0ABX5S0P9</accession>
<evidence type="ECO:0000256" key="2">
    <source>
        <dbReference type="ARBA" id="ARBA00022801"/>
    </source>
</evidence>
<dbReference type="EMBL" id="CP036401">
    <property type="protein sequence ID" value="QBI04366.1"/>
    <property type="molecule type" value="Genomic_DNA"/>
</dbReference>
<keyword evidence="3" id="KW-0443">Lipid metabolism</keyword>
<dbReference type="PANTHER" id="PTHR38764">
    <property type="entry name" value="ACYL CARRIER PROTEIN PHOSPHODIESTERASE"/>
    <property type="match status" value="1"/>
</dbReference>